<organism evidence="2">
    <name type="scientific">Micrococcus sp. 28</name>
    <dbReference type="NCBI Taxonomy" id="161213"/>
    <lineage>
        <taxon>Bacteria</taxon>
        <taxon>Bacillati</taxon>
        <taxon>Actinomycetota</taxon>
        <taxon>Actinomycetes</taxon>
        <taxon>Micrococcales</taxon>
        <taxon>Micrococcaceae</taxon>
        <taxon>Micrococcus</taxon>
    </lineage>
</organism>
<proteinExistence type="predicted"/>
<sequence length="161" mass="17031">MSYLGSGGVGSPSRGAAAAPRTPAPGARPWTPTPRPALRCAPGRTGLHTCSSRPPRRGPPGRHQHHGTPATDHPEDEAQDQQGREFSRSAEDDPSGAAGARSTGARNAHRHTVRTKYRGRYLSEWRGISADQTCPTCLGCVMIEGTGRPSPGTHNTKRNGP</sequence>
<feature type="compositionally biased region" description="Basic residues" evidence="1">
    <location>
        <begin position="107"/>
        <end position="118"/>
    </location>
</feature>
<feature type="compositionally biased region" description="Basic residues" evidence="1">
    <location>
        <begin position="54"/>
        <end position="66"/>
    </location>
</feature>
<feature type="compositionally biased region" description="Basic and acidic residues" evidence="1">
    <location>
        <begin position="82"/>
        <end position="91"/>
    </location>
</feature>
<accession>Q8VPR5</accession>
<feature type="region of interest" description="Disordered" evidence="1">
    <location>
        <begin position="1"/>
        <end position="118"/>
    </location>
</feature>
<protein>
    <submittedName>
        <fullName evidence="2">MC4</fullName>
    </submittedName>
</protein>
<geneLocation type="plasmid" evidence="2">
    <name>pSD10</name>
</geneLocation>
<feature type="compositionally biased region" description="Gly residues" evidence="1">
    <location>
        <begin position="1"/>
        <end position="10"/>
    </location>
</feature>
<evidence type="ECO:0000313" key="2">
    <source>
        <dbReference type="EMBL" id="AAK62479.1"/>
    </source>
</evidence>
<evidence type="ECO:0000256" key="1">
    <source>
        <dbReference type="SAM" id="MobiDB-lite"/>
    </source>
</evidence>
<reference evidence="2" key="1">
    <citation type="submission" date="2001-05" db="EMBL/GenBank/DDBJ databases">
        <title>A 50 kb plasmid rich in mobile gene sequences isolated from a marine Micrococcus.</title>
        <authorList>
            <person name="Zhong Z."/>
            <person name="Caspi R."/>
            <person name="Mincer T."/>
            <person name="Helinski D."/>
            <person name="Knauf V."/>
            <person name="Boardman K."/>
            <person name="Wilkinson J.E."/>
            <person name="Shea T."/>
            <person name="DeLoughery C."/>
            <person name="Toukdarian A."/>
        </authorList>
    </citation>
    <scope>NUCLEOTIDE SEQUENCE</scope>
    <source>
        <strain evidence="2">28</strain>
        <plasmid evidence="2">pSD10</plasmid>
    </source>
</reference>
<name>Q8VPR5_9MICC</name>
<feature type="compositionally biased region" description="Low complexity" evidence="1">
    <location>
        <begin position="11"/>
        <end position="30"/>
    </location>
</feature>
<feature type="compositionally biased region" description="Low complexity" evidence="1">
    <location>
        <begin position="95"/>
        <end position="106"/>
    </location>
</feature>
<keyword evidence="2" id="KW-0614">Plasmid</keyword>
<dbReference type="AlphaFoldDB" id="Q8VPR5"/>
<dbReference type="EMBL" id="AY034092">
    <property type="protein sequence ID" value="AAK62479.1"/>
    <property type="molecule type" value="Genomic_DNA"/>
</dbReference>